<protein>
    <submittedName>
        <fullName evidence="1">Portal protein</fullName>
    </submittedName>
</protein>
<proteinExistence type="predicted"/>
<evidence type="ECO:0000313" key="1">
    <source>
        <dbReference type="EMBL" id="DAF58706.1"/>
    </source>
</evidence>
<name>A0A8S5T7G1_9CAUD</name>
<organism evidence="1">
    <name type="scientific">Siphoviridae sp. ctxMM9</name>
    <dbReference type="NCBI Taxonomy" id="2827973"/>
    <lineage>
        <taxon>Viruses</taxon>
        <taxon>Duplodnaviria</taxon>
        <taxon>Heunggongvirae</taxon>
        <taxon>Uroviricota</taxon>
        <taxon>Caudoviricetes</taxon>
    </lineage>
</organism>
<dbReference type="EMBL" id="BK032759">
    <property type="protein sequence ID" value="DAF58706.1"/>
    <property type="molecule type" value="Genomic_DNA"/>
</dbReference>
<accession>A0A8S5T7G1</accession>
<reference evidence="1" key="1">
    <citation type="journal article" date="2021" name="Proc. Natl. Acad. Sci. U.S.A.">
        <title>A Catalog of Tens of Thousands of Viruses from Human Metagenomes Reveals Hidden Associations with Chronic Diseases.</title>
        <authorList>
            <person name="Tisza M.J."/>
            <person name="Buck C.B."/>
        </authorList>
    </citation>
    <scope>NUCLEOTIDE SEQUENCE</scope>
    <source>
        <strain evidence="1">CtxMM9</strain>
    </source>
</reference>
<sequence>MFPDEFSKGYVLYKKGKLKSEYMGDTSGWYLLDTDCAFKINLNGDDYPMLVNAIPALIDLDSAQELDRKKMMQQLLKIVIQKLPLDKNNDLIFDVDEAKDIHNNAVQMLKRAVGVDVITTFADVAVENVSDKNTTTTTDELEKVERGVYNEFGVSENLFNSDGNIALNNSILNDEASIRDLIL</sequence>